<dbReference type="KEGG" id="pgz:C2E15_12835"/>
<proteinExistence type="predicted"/>
<dbReference type="AlphaFoldDB" id="A0A2L0IH24"/>
<gene>
    <name evidence="1" type="ORF">C2E15_12835</name>
</gene>
<name>A0A2L0IH24_9GAMM</name>
<accession>A0A2L0IH24</accession>
<dbReference type="InterPro" id="IPR025075">
    <property type="entry name" value="DUF3916"/>
</dbReference>
<evidence type="ECO:0000313" key="2">
    <source>
        <dbReference type="Proteomes" id="UP000238365"/>
    </source>
</evidence>
<organism evidence="1 2">
    <name type="scientific">Mixta gaviniae</name>
    <dbReference type="NCBI Taxonomy" id="665914"/>
    <lineage>
        <taxon>Bacteria</taxon>
        <taxon>Pseudomonadati</taxon>
        <taxon>Pseudomonadota</taxon>
        <taxon>Gammaproteobacteria</taxon>
        <taxon>Enterobacterales</taxon>
        <taxon>Erwiniaceae</taxon>
        <taxon>Mixta</taxon>
    </lineage>
</organism>
<sequence>MKIPVDSNLVQGKQASNAQKVACAQAMINACANLIASKPDGSPVLRTTCVVCLSDMFTSEIRFWFSEIYLQQVTGDENGESRRIIGKPLADETGLILAVGFQEMGVTEAIKIDEDPQNHFLGNHAIMTGCFRKILPRYLNFFVKVREKRSSFHCHY</sequence>
<dbReference type="Proteomes" id="UP000238365">
    <property type="component" value="Chromosome"/>
</dbReference>
<dbReference type="Pfam" id="PF13079">
    <property type="entry name" value="DUF3916"/>
    <property type="match status" value="1"/>
</dbReference>
<keyword evidence="2" id="KW-1185">Reference proteome</keyword>
<dbReference type="EMBL" id="CP026377">
    <property type="protein sequence ID" value="AUX93876.1"/>
    <property type="molecule type" value="Genomic_DNA"/>
</dbReference>
<evidence type="ECO:0000313" key="1">
    <source>
        <dbReference type="EMBL" id="AUX93876.1"/>
    </source>
</evidence>
<reference evidence="1 2" key="1">
    <citation type="submission" date="2018-01" db="EMBL/GenBank/DDBJ databases">
        <title>Complete and assembled Genome of Pantoea gaviniae DSM22758T.</title>
        <authorList>
            <person name="Stevens M.J.A."/>
            <person name="Zurfluh K."/>
            <person name="Stephan R."/>
        </authorList>
    </citation>
    <scope>NUCLEOTIDE SEQUENCE [LARGE SCALE GENOMIC DNA]</scope>
    <source>
        <strain evidence="1 2">DSM 22758</strain>
    </source>
</reference>
<protein>
    <submittedName>
        <fullName evidence="1">Uncharacterized protein</fullName>
    </submittedName>
</protein>